<dbReference type="EMBL" id="GBXM01063074">
    <property type="protein sequence ID" value="JAH45503.1"/>
    <property type="molecule type" value="Transcribed_RNA"/>
</dbReference>
<reference evidence="1" key="1">
    <citation type="submission" date="2014-11" db="EMBL/GenBank/DDBJ databases">
        <authorList>
            <person name="Amaro Gonzalez C."/>
        </authorList>
    </citation>
    <scope>NUCLEOTIDE SEQUENCE</scope>
</reference>
<reference evidence="1" key="2">
    <citation type="journal article" date="2015" name="Fish Shellfish Immunol.">
        <title>Early steps in the European eel (Anguilla anguilla)-Vibrio vulnificus interaction in the gills: Role of the RtxA13 toxin.</title>
        <authorList>
            <person name="Callol A."/>
            <person name="Pajuelo D."/>
            <person name="Ebbesson L."/>
            <person name="Teles M."/>
            <person name="MacKenzie S."/>
            <person name="Amaro C."/>
        </authorList>
    </citation>
    <scope>NUCLEOTIDE SEQUENCE</scope>
</reference>
<proteinExistence type="predicted"/>
<sequence length="10" mass="1218">MIQNRVNSKE</sequence>
<name>A0A0E9SY90_ANGAN</name>
<organism evidence="1">
    <name type="scientific">Anguilla anguilla</name>
    <name type="common">European freshwater eel</name>
    <name type="synonym">Muraena anguilla</name>
    <dbReference type="NCBI Taxonomy" id="7936"/>
    <lineage>
        <taxon>Eukaryota</taxon>
        <taxon>Metazoa</taxon>
        <taxon>Chordata</taxon>
        <taxon>Craniata</taxon>
        <taxon>Vertebrata</taxon>
        <taxon>Euteleostomi</taxon>
        <taxon>Actinopterygii</taxon>
        <taxon>Neopterygii</taxon>
        <taxon>Teleostei</taxon>
        <taxon>Anguilliformes</taxon>
        <taxon>Anguillidae</taxon>
        <taxon>Anguilla</taxon>
    </lineage>
</organism>
<evidence type="ECO:0000313" key="1">
    <source>
        <dbReference type="EMBL" id="JAH45503.1"/>
    </source>
</evidence>
<protein>
    <submittedName>
        <fullName evidence="1">Uncharacterized protein</fullName>
    </submittedName>
</protein>
<accession>A0A0E9SY90</accession>